<feature type="signal peptide" evidence="7">
    <location>
        <begin position="1"/>
        <end position="19"/>
    </location>
</feature>
<dbReference type="HAMAP" id="MF_01186">
    <property type="entry name" value="LPS_assembly_LptE"/>
    <property type="match status" value="1"/>
</dbReference>
<dbReference type="Gene3D" id="3.30.160.150">
    <property type="entry name" value="Lipoprotein like domain"/>
    <property type="match status" value="1"/>
</dbReference>
<comment type="similarity">
    <text evidence="6">Belongs to the LptE lipoprotein family.</text>
</comment>
<organism evidence="8 9">
    <name type="scientific">[Pasteurella] mairii</name>
    <dbReference type="NCBI Taxonomy" id="757"/>
    <lineage>
        <taxon>Bacteria</taxon>
        <taxon>Pseudomonadati</taxon>
        <taxon>Pseudomonadota</taxon>
        <taxon>Gammaproteobacteria</taxon>
        <taxon>Pasteurellales</taxon>
        <taxon>Pasteurellaceae</taxon>
    </lineage>
</organism>
<dbReference type="Proteomes" id="UP000254280">
    <property type="component" value="Unassembled WGS sequence"/>
</dbReference>
<evidence type="ECO:0000313" key="9">
    <source>
        <dbReference type="Proteomes" id="UP000254280"/>
    </source>
</evidence>
<dbReference type="GO" id="GO:0043165">
    <property type="term" value="P:Gram-negative-bacterium-type cell outer membrane assembly"/>
    <property type="evidence" value="ECO:0007669"/>
    <property type="project" value="UniProtKB-UniRule"/>
</dbReference>
<comment type="subcellular location">
    <subcellularLocation>
        <location evidence="6">Cell outer membrane</location>
        <topology evidence="6">Lipid-anchor</topology>
    </subcellularLocation>
</comment>
<dbReference type="GO" id="GO:0009279">
    <property type="term" value="C:cell outer membrane"/>
    <property type="evidence" value="ECO:0007669"/>
    <property type="project" value="UniProtKB-SubCell"/>
</dbReference>
<dbReference type="GO" id="GO:0001530">
    <property type="term" value="F:lipopolysaccharide binding"/>
    <property type="evidence" value="ECO:0007669"/>
    <property type="project" value="TreeGrafter"/>
</dbReference>
<accession>A0A379B729</accession>
<evidence type="ECO:0000256" key="2">
    <source>
        <dbReference type="ARBA" id="ARBA00023136"/>
    </source>
</evidence>
<evidence type="ECO:0000256" key="4">
    <source>
        <dbReference type="ARBA" id="ARBA00023237"/>
    </source>
</evidence>
<dbReference type="OrthoDB" id="5801564at2"/>
<keyword evidence="5 6" id="KW-0449">Lipoprotein</keyword>
<feature type="chain" id="PRO_5017037227" description="LPS-assembly lipoprotein LptE" evidence="7">
    <location>
        <begin position="20"/>
        <end position="167"/>
    </location>
</feature>
<comment type="subunit">
    <text evidence="6">Component of the lipopolysaccharide transport and assembly complex. Interacts with LptD.</text>
</comment>
<dbReference type="PROSITE" id="PS51257">
    <property type="entry name" value="PROKAR_LIPOPROTEIN"/>
    <property type="match status" value="1"/>
</dbReference>
<dbReference type="GO" id="GO:0015920">
    <property type="term" value="P:lipopolysaccharide transport"/>
    <property type="evidence" value="ECO:0007669"/>
    <property type="project" value="TreeGrafter"/>
</dbReference>
<protein>
    <recommendedName>
        <fullName evidence="6">LPS-assembly lipoprotein LptE</fullName>
    </recommendedName>
</protein>
<evidence type="ECO:0000256" key="5">
    <source>
        <dbReference type="ARBA" id="ARBA00023288"/>
    </source>
</evidence>
<evidence type="ECO:0000256" key="3">
    <source>
        <dbReference type="ARBA" id="ARBA00023139"/>
    </source>
</evidence>
<evidence type="ECO:0000256" key="6">
    <source>
        <dbReference type="HAMAP-Rule" id="MF_01186"/>
    </source>
</evidence>
<evidence type="ECO:0000313" key="8">
    <source>
        <dbReference type="EMBL" id="SUB34079.1"/>
    </source>
</evidence>
<keyword evidence="1 6" id="KW-0732">Signal</keyword>
<evidence type="ECO:0000256" key="1">
    <source>
        <dbReference type="ARBA" id="ARBA00022729"/>
    </source>
</evidence>
<dbReference type="AlphaFoldDB" id="A0A379B729"/>
<keyword evidence="3 6" id="KW-0564">Palmitate</keyword>
<dbReference type="PANTHER" id="PTHR38098">
    <property type="entry name" value="LPS-ASSEMBLY LIPOPROTEIN LPTE"/>
    <property type="match status" value="1"/>
</dbReference>
<proteinExistence type="inferred from homology"/>
<dbReference type="GO" id="GO:1990351">
    <property type="term" value="C:transporter complex"/>
    <property type="evidence" value="ECO:0007669"/>
    <property type="project" value="TreeGrafter"/>
</dbReference>
<name>A0A379B729_9PAST</name>
<keyword evidence="4 6" id="KW-0998">Cell outer membrane</keyword>
<dbReference type="InterPro" id="IPR007485">
    <property type="entry name" value="LPS_assembly_LptE"/>
</dbReference>
<evidence type="ECO:0000256" key="7">
    <source>
        <dbReference type="SAM" id="SignalP"/>
    </source>
</evidence>
<dbReference type="Pfam" id="PF04390">
    <property type="entry name" value="LptE"/>
    <property type="match status" value="1"/>
</dbReference>
<reference evidence="8 9" key="1">
    <citation type="submission" date="2018-06" db="EMBL/GenBank/DDBJ databases">
        <authorList>
            <consortium name="Pathogen Informatics"/>
            <person name="Doyle S."/>
        </authorList>
    </citation>
    <scope>NUCLEOTIDE SEQUENCE [LARGE SCALE GENOMIC DNA]</scope>
    <source>
        <strain evidence="8 9">NCTC10699</strain>
    </source>
</reference>
<keyword evidence="9" id="KW-1185">Reference proteome</keyword>
<dbReference type="EMBL" id="UGSS01000002">
    <property type="protein sequence ID" value="SUB34079.1"/>
    <property type="molecule type" value="Genomic_DNA"/>
</dbReference>
<keyword evidence="2 6" id="KW-0472">Membrane</keyword>
<sequence>MLKSIKTFFIVAGVFALSACGFHFQNGELIPNELKTLTLESSDPYSEMSMAVRQQLLLNGINLVEAKSQVPTLRLNKTTTNDEVASIFKRGREAEKLLILDVDATVKLNQVSYPLSTRVSRTFFDNSRAALAKSAEKEVLWNDMREQAALQLIRKMIALQQQVKTQK</sequence>
<gene>
    <name evidence="6 8" type="primary">lptE</name>
    <name evidence="8" type="ORF">NCTC10699_01730</name>
</gene>
<comment type="function">
    <text evidence="6">Together with LptD, is involved in the assembly of lipopolysaccharide (LPS) at the surface of the outer membrane. Required for the proper assembly of LptD. Binds LPS and may serve as the LPS recognition site at the outer membrane.</text>
</comment>
<dbReference type="PANTHER" id="PTHR38098:SF1">
    <property type="entry name" value="LPS-ASSEMBLY LIPOPROTEIN LPTE"/>
    <property type="match status" value="1"/>
</dbReference>